<dbReference type="EMBL" id="GBRH01237852">
    <property type="protein sequence ID" value="JAD60043.1"/>
    <property type="molecule type" value="Transcribed_RNA"/>
</dbReference>
<reference evidence="1" key="2">
    <citation type="journal article" date="2015" name="Data Brief">
        <title>Shoot transcriptome of the giant reed, Arundo donax.</title>
        <authorList>
            <person name="Barrero R.A."/>
            <person name="Guerrero F.D."/>
            <person name="Moolhuijzen P."/>
            <person name="Goolsby J.A."/>
            <person name="Tidwell J."/>
            <person name="Bellgard S.E."/>
            <person name="Bellgard M.I."/>
        </authorList>
    </citation>
    <scope>NUCLEOTIDE SEQUENCE</scope>
    <source>
        <tissue evidence="1">Shoot tissue taken approximately 20 cm above the soil surface</tissue>
    </source>
</reference>
<accession>A0A0A9BD06</accession>
<proteinExistence type="predicted"/>
<protein>
    <submittedName>
        <fullName evidence="1">Uncharacterized protein</fullName>
    </submittedName>
</protein>
<name>A0A0A9BD06_ARUDO</name>
<sequence>MFHNELCVLCNLSYMITSN</sequence>
<evidence type="ECO:0000313" key="1">
    <source>
        <dbReference type="EMBL" id="JAD60043.1"/>
    </source>
</evidence>
<dbReference type="AlphaFoldDB" id="A0A0A9BD06"/>
<organism evidence="1">
    <name type="scientific">Arundo donax</name>
    <name type="common">Giant reed</name>
    <name type="synonym">Donax arundinaceus</name>
    <dbReference type="NCBI Taxonomy" id="35708"/>
    <lineage>
        <taxon>Eukaryota</taxon>
        <taxon>Viridiplantae</taxon>
        <taxon>Streptophyta</taxon>
        <taxon>Embryophyta</taxon>
        <taxon>Tracheophyta</taxon>
        <taxon>Spermatophyta</taxon>
        <taxon>Magnoliopsida</taxon>
        <taxon>Liliopsida</taxon>
        <taxon>Poales</taxon>
        <taxon>Poaceae</taxon>
        <taxon>PACMAD clade</taxon>
        <taxon>Arundinoideae</taxon>
        <taxon>Arundineae</taxon>
        <taxon>Arundo</taxon>
    </lineage>
</organism>
<reference evidence="1" key="1">
    <citation type="submission" date="2014-09" db="EMBL/GenBank/DDBJ databases">
        <authorList>
            <person name="Magalhaes I.L.F."/>
            <person name="Oliveira U."/>
            <person name="Santos F.R."/>
            <person name="Vidigal T.H.D.A."/>
            <person name="Brescovit A.D."/>
            <person name="Santos A.J."/>
        </authorList>
    </citation>
    <scope>NUCLEOTIDE SEQUENCE</scope>
    <source>
        <tissue evidence="1">Shoot tissue taken approximately 20 cm above the soil surface</tissue>
    </source>
</reference>